<dbReference type="Proteomes" id="UP000078516">
    <property type="component" value="Unassembled WGS sequence"/>
</dbReference>
<dbReference type="InterPro" id="IPR023378">
    <property type="entry name" value="YheA/YmcA-like_dom_sf"/>
</dbReference>
<sequence length="113" mass="13298">MSNIYDSANQIEREIRELPEFKALQEAYGKVKENKEAHELFKNFQAMQIELQEKQMRGEEFSDEDAMKAQEMAMKIQSESVINDLMEKEQGFSTIINDLNRIIMTPVRDLYSE</sequence>
<keyword evidence="4" id="KW-1185">Reference proteome</keyword>
<gene>
    <name evidence="3" type="ORF">A6E74_12060</name>
    <name evidence="2" type="ORF">ETH01_23560</name>
</gene>
<dbReference type="AlphaFoldDB" id="A0A179EUR3"/>
<dbReference type="SUPFAM" id="SSF158622">
    <property type="entry name" value="YheA/YmcA-like"/>
    <property type="match status" value="1"/>
</dbReference>
<evidence type="ECO:0000313" key="2">
    <source>
        <dbReference type="EMBL" id="GEK38069.1"/>
    </source>
</evidence>
<dbReference type="EMBL" id="BJUG01000016">
    <property type="protein sequence ID" value="GEK38069.1"/>
    <property type="molecule type" value="Genomic_DNA"/>
</dbReference>
<dbReference type="PATRIC" id="fig|417368.6.peg.1355"/>
<reference evidence="2 5" key="2">
    <citation type="submission" date="2019-07" db="EMBL/GenBank/DDBJ databases">
        <title>Whole genome shotgun sequence of Enterococcus thailandicus NBRC 101867.</title>
        <authorList>
            <person name="Hosoyama A."/>
            <person name="Uohara A."/>
            <person name="Ohji S."/>
            <person name="Ichikawa N."/>
        </authorList>
    </citation>
    <scope>NUCLEOTIDE SEQUENCE [LARGE SCALE GENOMIC DNA]</scope>
    <source>
        <strain evidence="2 5">NBRC 101867</strain>
    </source>
</reference>
<dbReference type="InterPro" id="IPR010368">
    <property type="entry name" value="Com_YlbF"/>
</dbReference>
<comment type="similarity">
    <text evidence="1">Belongs to the UPF0342 family.</text>
</comment>
<evidence type="ECO:0000256" key="1">
    <source>
        <dbReference type="HAMAP-Rule" id="MF_01526"/>
    </source>
</evidence>
<dbReference type="Pfam" id="PF06133">
    <property type="entry name" value="Com_YlbF"/>
    <property type="match status" value="1"/>
</dbReference>
<dbReference type="RefSeq" id="WP_067481657.1">
    <property type="nucleotide sequence ID" value="NZ_BJUG01000016.1"/>
</dbReference>
<comment type="caution">
    <text evidence="3">The sequence shown here is derived from an EMBL/GenBank/DDBJ whole genome shotgun (WGS) entry which is preliminary data.</text>
</comment>
<dbReference type="OrthoDB" id="9811402at2"/>
<evidence type="ECO:0000313" key="5">
    <source>
        <dbReference type="Proteomes" id="UP000321361"/>
    </source>
</evidence>
<dbReference type="GeneID" id="77488221"/>
<dbReference type="EMBL" id="LWMN01000004">
    <property type="protein sequence ID" value="OAQ56619.1"/>
    <property type="molecule type" value="Genomic_DNA"/>
</dbReference>
<evidence type="ECO:0000313" key="3">
    <source>
        <dbReference type="EMBL" id="OAQ56619.1"/>
    </source>
</evidence>
<reference evidence="3 4" key="1">
    <citation type="submission" date="2016-04" db="EMBL/GenBank/DDBJ databases">
        <title>Draft genome of an Enterococcus thailandicus strain isolated from bovine feces.</title>
        <authorList>
            <person name="Beukers A.G."/>
            <person name="Zaheer R."/>
            <person name="Goji N."/>
            <person name="Cook S.R."/>
            <person name="Amoako K."/>
            <person name="Chaves A.V."/>
            <person name="Ward M.P."/>
            <person name="Mcallister T.A."/>
        </authorList>
    </citation>
    <scope>NUCLEOTIDE SEQUENCE [LARGE SCALE GENOMIC DNA]</scope>
    <source>
        <strain evidence="3 4">F0711D 46</strain>
    </source>
</reference>
<name>A0A179EUR3_ENTTH</name>
<evidence type="ECO:0000313" key="4">
    <source>
        <dbReference type="Proteomes" id="UP000078516"/>
    </source>
</evidence>
<dbReference type="KEGG" id="eth:CK496_11305"/>
<dbReference type="HAMAP" id="MF_01526">
    <property type="entry name" value="UPF0342"/>
    <property type="match status" value="1"/>
</dbReference>
<accession>A0A179EUR3</accession>
<dbReference type="Gene3D" id="1.20.1500.10">
    <property type="entry name" value="YheA/YmcA-like"/>
    <property type="match status" value="1"/>
</dbReference>
<organism evidence="3 4">
    <name type="scientific">Enterococcus thailandicus</name>
    <dbReference type="NCBI Taxonomy" id="417368"/>
    <lineage>
        <taxon>Bacteria</taxon>
        <taxon>Bacillati</taxon>
        <taxon>Bacillota</taxon>
        <taxon>Bacilli</taxon>
        <taxon>Lactobacillales</taxon>
        <taxon>Enterococcaceae</taxon>
        <taxon>Enterococcus</taxon>
    </lineage>
</organism>
<proteinExistence type="inferred from homology"/>
<dbReference type="Proteomes" id="UP000321361">
    <property type="component" value="Unassembled WGS sequence"/>
</dbReference>
<protein>
    <recommendedName>
        <fullName evidence="1">UPF0342 protein A6E74_12060</fullName>
    </recommendedName>
</protein>